<reference evidence="1" key="1">
    <citation type="submission" date="2023-01" db="EMBL/GenBank/DDBJ databases">
        <title>Genome analysis of 13 Lactobacillus isolated from gut of wild boar.</title>
        <authorList>
            <person name="Papp P."/>
            <person name="Libisch B."/>
            <person name="Nagy T."/>
            <person name="Olasz F."/>
        </authorList>
    </citation>
    <scope>NUCLEOTIDE SEQUENCE</scope>
    <source>
        <strain evidence="1">F146</strain>
    </source>
</reference>
<gene>
    <name evidence="1" type="ORF">PO250_01135</name>
</gene>
<evidence type="ECO:0000313" key="1">
    <source>
        <dbReference type="EMBL" id="MDC2828939.1"/>
    </source>
</evidence>
<comment type="caution">
    <text evidence="1">The sequence shown here is derived from an EMBL/GenBank/DDBJ whole genome shotgun (WGS) entry which is preliminary data.</text>
</comment>
<dbReference type="RefSeq" id="WP_272225667.1">
    <property type="nucleotide sequence ID" value="NZ_JAQONE010000003.1"/>
</dbReference>
<dbReference type="AlphaFoldDB" id="A0AAJ1HSZ2"/>
<name>A0AAJ1HSZ2_LIMMU</name>
<organism evidence="1 2">
    <name type="scientific">Limosilactobacillus mucosae</name>
    <name type="common">Lactobacillus mucosae</name>
    <dbReference type="NCBI Taxonomy" id="97478"/>
    <lineage>
        <taxon>Bacteria</taxon>
        <taxon>Bacillati</taxon>
        <taxon>Bacillota</taxon>
        <taxon>Bacilli</taxon>
        <taxon>Lactobacillales</taxon>
        <taxon>Lactobacillaceae</taxon>
        <taxon>Limosilactobacillus</taxon>
    </lineage>
</organism>
<sequence>MTPQEKARAYDRILGLKRGTTDPGMWHGDESSGVDDTPAMAEKRLTQKEELAEFNDILKTWVQFFDRTDIRVTGKLKALLDEFGHDQVKFQVERYSSISGTLEPLKILELIEKSLPQAQ</sequence>
<dbReference type="EMBL" id="JAQONE010000003">
    <property type="protein sequence ID" value="MDC2828939.1"/>
    <property type="molecule type" value="Genomic_DNA"/>
</dbReference>
<dbReference type="Proteomes" id="UP001220670">
    <property type="component" value="Unassembled WGS sequence"/>
</dbReference>
<protein>
    <submittedName>
        <fullName evidence="1">Uncharacterized protein</fullName>
    </submittedName>
</protein>
<accession>A0AAJ1HSZ2</accession>
<proteinExistence type="predicted"/>
<evidence type="ECO:0000313" key="2">
    <source>
        <dbReference type="Proteomes" id="UP001220670"/>
    </source>
</evidence>